<accession>A0A9N9F8C9</accession>
<dbReference type="CDD" id="cd05402">
    <property type="entry name" value="NT_PAP_TUTase"/>
    <property type="match status" value="1"/>
</dbReference>
<gene>
    <name evidence="8" type="ORF">ALEPTO_LOCUS4305</name>
</gene>
<dbReference type="AlphaFoldDB" id="A0A9N9F8C9"/>
<dbReference type="InterPro" id="IPR043519">
    <property type="entry name" value="NT_sf"/>
</dbReference>
<dbReference type="InterPro" id="IPR045862">
    <property type="entry name" value="Trf4-like"/>
</dbReference>
<comment type="caution">
    <text evidence="8">The sequence shown here is derived from an EMBL/GenBank/DDBJ whole genome shotgun (WGS) entry which is preliminary data.</text>
</comment>
<organism evidence="8 9">
    <name type="scientific">Ambispora leptoticha</name>
    <dbReference type="NCBI Taxonomy" id="144679"/>
    <lineage>
        <taxon>Eukaryota</taxon>
        <taxon>Fungi</taxon>
        <taxon>Fungi incertae sedis</taxon>
        <taxon>Mucoromycota</taxon>
        <taxon>Glomeromycotina</taxon>
        <taxon>Glomeromycetes</taxon>
        <taxon>Archaeosporales</taxon>
        <taxon>Ambisporaceae</taxon>
        <taxon>Ambispora</taxon>
    </lineage>
</organism>
<feature type="domain" description="PAP-associated" evidence="6">
    <location>
        <begin position="318"/>
        <end position="373"/>
    </location>
</feature>
<feature type="region of interest" description="Disordered" evidence="5">
    <location>
        <begin position="537"/>
        <end position="577"/>
    </location>
</feature>
<evidence type="ECO:0000259" key="7">
    <source>
        <dbReference type="Pfam" id="PF22600"/>
    </source>
</evidence>
<dbReference type="SUPFAM" id="SSF81631">
    <property type="entry name" value="PAP/OAS1 substrate-binding domain"/>
    <property type="match status" value="1"/>
</dbReference>
<comment type="similarity">
    <text evidence="1">Belongs to the DNA polymerase type-B-like family.</text>
</comment>
<dbReference type="PANTHER" id="PTHR23092:SF15">
    <property type="entry name" value="INACTIVE NON-CANONICAL POLY(A) RNA POLYMERASE PROTEIN TRF4-2-RELATED"/>
    <property type="match status" value="1"/>
</dbReference>
<dbReference type="GO" id="GO:0043634">
    <property type="term" value="P:polyadenylation-dependent ncRNA catabolic process"/>
    <property type="evidence" value="ECO:0007669"/>
    <property type="project" value="TreeGrafter"/>
</dbReference>
<dbReference type="Proteomes" id="UP000789508">
    <property type="component" value="Unassembled WGS sequence"/>
</dbReference>
<keyword evidence="4" id="KW-0460">Magnesium</keyword>
<dbReference type="GO" id="GO:0010605">
    <property type="term" value="P:negative regulation of macromolecule metabolic process"/>
    <property type="evidence" value="ECO:0007669"/>
    <property type="project" value="UniProtKB-ARBA"/>
</dbReference>
<evidence type="ECO:0000256" key="2">
    <source>
        <dbReference type="ARBA" id="ARBA00012388"/>
    </source>
</evidence>
<dbReference type="EMBL" id="CAJVPS010000971">
    <property type="protein sequence ID" value="CAG8517778.1"/>
    <property type="molecule type" value="Genomic_DNA"/>
</dbReference>
<dbReference type="GO" id="GO:0031499">
    <property type="term" value="C:TRAMP complex"/>
    <property type="evidence" value="ECO:0007669"/>
    <property type="project" value="TreeGrafter"/>
</dbReference>
<feature type="compositionally biased region" description="Basic residues" evidence="5">
    <location>
        <begin position="556"/>
        <end position="567"/>
    </location>
</feature>
<reference evidence="8" key="1">
    <citation type="submission" date="2021-06" db="EMBL/GenBank/DDBJ databases">
        <authorList>
            <person name="Kallberg Y."/>
            <person name="Tangrot J."/>
            <person name="Rosling A."/>
        </authorList>
    </citation>
    <scope>NUCLEOTIDE SEQUENCE</scope>
    <source>
        <strain evidence="8">FL130A</strain>
    </source>
</reference>
<evidence type="ECO:0000259" key="6">
    <source>
        <dbReference type="Pfam" id="PF03828"/>
    </source>
</evidence>
<evidence type="ECO:0000313" key="9">
    <source>
        <dbReference type="Proteomes" id="UP000789508"/>
    </source>
</evidence>
<dbReference type="GO" id="GO:0031123">
    <property type="term" value="P:RNA 3'-end processing"/>
    <property type="evidence" value="ECO:0007669"/>
    <property type="project" value="TreeGrafter"/>
</dbReference>
<evidence type="ECO:0000256" key="5">
    <source>
        <dbReference type="SAM" id="MobiDB-lite"/>
    </source>
</evidence>
<name>A0A9N9F8C9_9GLOM</name>
<proteinExistence type="inferred from homology"/>
<dbReference type="EC" id="2.7.7.19" evidence="2"/>
<sequence length="577" mass="66082">MDFNRVGTLPCCLLLISKHKTRTFNSLSDIDLKVNINNDKNIEDILNFPLGIPFTQNIINTGEKEQEVDSLVLQQQQEQESEDDVVPLTLNAFKRQRNGFEASRNTPWTDNYIADEFDNATHLLNREVADFVNYISPLPEERKMRQSIILRINRLLRDRFDSNSVARAYGSYNTDLYLPSSDIDIVLFCDAKNKKKLVDRIASIIRGDPNLATKSSVIRIPFARVPIVKFVEKSAGYPVDISFNQESSLTSADVTKNLIQQHPGSKELLLVVKYFLASLSLNDPSQGGMGSYTALLLVISLLQKHPLTRKPNFVVKENLGTMLIEFFKLYGIEFDYKKYSINVSKGSYEEKPANNKSNNSKFLVIPDPSDPSHLNVATATNQWIKIRKAFASAYETLQETINHVDHLLYKNSNNPEVAVDSAEKPLLQYNVKKGITLLGTIISIDEKYQDARTNAVQSYLFKHGCAHEFDKTEKWFRRAFPPNGKRKQAESARRIKIIRNTHIDNRNDTSQWYDKNILMDYKVKKYGIELLDDRDQSRLSRGQTKNKKLSDELKTKSKKAVIKTIPKKQKEPRKPIE</sequence>
<keyword evidence="9" id="KW-1185">Reference proteome</keyword>
<feature type="domain" description="Poly(A) RNA polymerase mitochondrial-like central palm" evidence="7">
    <location>
        <begin position="124"/>
        <end position="250"/>
    </location>
</feature>
<dbReference type="InterPro" id="IPR002058">
    <property type="entry name" value="PAP_assoc"/>
</dbReference>
<dbReference type="SUPFAM" id="SSF81301">
    <property type="entry name" value="Nucleotidyltransferase"/>
    <property type="match status" value="1"/>
</dbReference>
<dbReference type="Gene3D" id="3.30.460.10">
    <property type="entry name" value="Beta Polymerase, domain 2"/>
    <property type="match status" value="1"/>
</dbReference>
<evidence type="ECO:0000256" key="4">
    <source>
        <dbReference type="ARBA" id="ARBA00022842"/>
    </source>
</evidence>
<dbReference type="InterPro" id="IPR054708">
    <property type="entry name" value="MTPAP-like_central"/>
</dbReference>
<dbReference type="GO" id="GO:0005730">
    <property type="term" value="C:nucleolus"/>
    <property type="evidence" value="ECO:0007669"/>
    <property type="project" value="TreeGrafter"/>
</dbReference>
<evidence type="ECO:0000256" key="1">
    <source>
        <dbReference type="ARBA" id="ARBA00008593"/>
    </source>
</evidence>
<feature type="compositionally biased region" description="Basic and acidic residues" evidence="5">
    <location>
        <begin position="568"/>
        <end position="577"/>
    </location>
</feature>
<dbReference type="Pfam" id="PF22600">
    <property type="entry name" value="MTPAP-like_central"/>
    <property type="match status" value="1"/>
</dbReference>
<dbReference type="PANTHER" id="PTHR23092">
    <property type="entry name" value="POLY(A) RNA POLYMERASE"/>
    <property type="match status" value="1"/>
</dbReference>
<protein>
    <recommendedName>
        <fullName evidence="2">polynucleotide adenylyltransferase</fullName>
        <ecNumber evidence="2">2.7.7.19</ecNumber>
    </recommendedName>
</protein>
<feature type="non-terminal residue" evidence="8">
    <location>
        <position position="577"/>
    </location>
</feature>
<dbReference type="GO" id="GO:1990817">
    <property type="term" value="F:poly(A) RNA polymerase activity"/>
    <property type="evidence" value="ECO:0007669"/>
    <property type="project" value="UniProtKB-EC"/>
</dbReference>
<evidence type="ECO:0000256" key="3">
    <source>
        <dbReference type="ARBA" id="ARBA00022723"/>
    </source>
</evidence>
<dbReference type="GO" id="GO:0046872">
    <property type="term" value="F:metal ion binding"/>
    <property type="evidence" value="ECO:0007669"/>
    <property type="project" value="UniProtKB-KW"/>
</dbReference>
<dbReference type="OrthoDB" id="273917at2759"/>
<keyword evidence="3" id="KW-0479">Metal-binding</keyword>
<dbReference type="Gene3D" id="1.10.1410.10">
    <property type="match status" value="1"/>
</dbReference>
<dbReference type="Pfam" id="PF03828">
    <property type="entry name" value="PAP_assoc"/>
    <property type="match status" value="1"/>
</dbReference>
<evidence type="ECO:0000313" key="8">
    <source>
        <dbReference type="EMBL" id="CAG8517778.1"/>
    </source>
</evidence>
<dbReference type="GO" id="GO:0003729">
    <property type="term" value="F:mRNA binding"/>
    <property type="evidence" value="ECO:0007669"/>
    <property type="project" value="TreeGrafter"/>
</dbReference>